<dbReference type="EMBL" id="LIXZ01000021">
    <property type="protein sequence ID" value="KPL58008.1"/>
    <property type="molecule type" value="Genomic_DNA"/>
</dbReference>
<evidence type="ECO:0000313" key="1">
    <source>
        <dbReference type="EMBL" id="KPL58008.1"/>
    </source>
</evidence>
<dbReference type="Proteomes" id="UP000050398">
    <property type="component" value="Unassembled WGS sequence"/>
</dbReference>
<sequence length="103" mass="11985">MSKKIEALEEVKRNYVRMALESGNYSSISRSAGISRSTLTRWIKEYEDEVRDQMQDPASAILSTEPSREELKAKYEQAMKLLGEKELEVAMLRNLLKKNQYRP</sequence>
<comment type="caution">
    <text evidence="1">The sequence shown here is derived from an EMBL/GenBank/DDBJ whole genome shotgun (WGS) entry which is preliminary data.</text>
</comment>
<name>A0A0P6WB35_9BACI</name>
<dbReference type="PATRIC" id="fig|218284.4.peg.2012"/>
<dbReference type="InterPro" id="IPR002514">
    <property type="entry name" value="Transposase_8"/>
</dbReference>
<dbReference type="GO" id="GO:0004803">
    <property type="term" value="F:transposase activity"/>
    <property type="evidence" value="ECO:0007669"/>
    <property type="project" value="InterPro"/>
</dbReference>
<evidence type="ECO:0008006" key="3">
    <source>
        <dbReference type="Google" id="ProtNLM"/>
    </source>
</evidence>
<dbReference type="InterPro" id="IPR009057">
    <property type="entry name" value="Homeodomain-like_sf"/>
</dbReference>
<accession>A0A0P6WB35</accession>
<dbReference type="GO" id="GO:0006313">
    <property type="term" value="P:DNA transposition"/>
    <property type="evidence" value="ECO:0007669"/>
    <property type="project" value="InterPro"/>
</dbReference>
<gene>
    <name evidence="1" type="ORF">AM506_18940</name>
</gene>
<dbReference type="RefSeq" id="WP_060674302.1">
    <property type="nucleotide sequence ID" value="NZ_JBCNGU010000013.1"/>
</dbReference>
<dbReference type="GO" id="GO:0003677">
    <property type="term" value="F:DNA binding"/>
    <property type="evidence" value="ECO:0007669"/>
    <property type="project" value="InterPro"/>
</dbReference>
<dbReference type="Pfam" id="PF01527">
    <property type="entry name" value="HTH_Tnp_1"/>
    <property type="match status" value="1"/>
</dbReference>
<dbReference type="Gene3D" id="1.10.10.60">
    <property type="entry name" value="Homeodomain-like"/>
    <property type="match status" value="1"/>
</dbReference>
<evidence type="ECO:0000313" key="2">
    <source>
        <dbReference type="Proteomes" id="UP000050398"/>
    </source>
</evidence>
<dbReference type="OrthoDB" id="1707197at2"/>
<dbReference type="SUPFAM" id="SSF46689">
    <property type="entry name" value="Homeodomain-like"/>
    <property type="match status" value="1"/>
</dbReference>
<dbReference type="AlphaFoldDB" id="A0A0P6WB35"/>
<dbReference type="eggNOG" id="COG2963">
    <property type="taxonomic scope" value="Bacteria"/>
</dbReference>
<protein>
    <recommendedName>
        <fullName evidence="3">Transposase</fullName>
    </recommendedName>
</protein>
<reference evidence="1 2" key="1">
    <citation type="submission" date="2015-08" db="EMBL/GenBank/DDBJ databases">
        <title>Draft Genome Sequence of Bacillus vietnamensis UCD-SED5.</title>
        <authorList>
            <person name="Lee R.D."/>
            <person name="Jospin G."/>
            <person name="Lang J.M."/>
            <person name="Coil D.A."/>
            <person name="Eisen J.A."/>
        </authorList>
    </citation>
    <scope>NUCLEOTIDE SEQUENCE [LARGE SCALE GENOMIC DNA]</scope>
    <source>
        <strain evidence="1 2">UCD-SED5</strain>
    </source>
</reference>
<proteinExistence type="predicted"/>
<organism evidence="1 2">
    <name type="scientific">Rossellomorea vietnamensis</name>
    <dbReference type="NCBI Taxonomy" id="218284"/>
    <lineage>
        <taxon>Bacteria</taxon>
        <taxon>Bacillati</taxon>
        <taxon>Bacillota</taxon>
        <taxon>Bacilli</taxon>
        <taxon>Bacillales</taxon>
        <taxon>Bacillaceae</taxon>
        <taxon>Rossellomorea</taxon>
    </lineage>
</organism>